<proteinExistence type="predicted"/>
<dbReference type="Gene3D" id="3.40.50.150">
    <property type="entry name" value="Vaccinia Virus protein VP39"/>
    <property type="match status" value="1"/>
</dbReference>
<keyword evidence="4" id="KW-1185">Reference proteome</keyword>
<name>A0A378KS00_9GAMM</name>
<evidence type="ECO:0000313" key="3">
    <source>
        <dbReference type="EMBL" id="STY16267.1"/>
    </source>
</evidence>
<protein>
    <submittedName>
        <fullName evidence="3">SAM-dependent methyltransferase</fullName>
    </submittedName>
</protein>
<dbReference type="Pfam" id="PF13649">
    <property type="entry name" value="Methyltransf_25"/>
    <property type="match status" value="1"/>
</dbReference>
<dbReference type="Proteomes" id="UP000254230">
    <property type="component" value="Unassembled WGS sequence"/>
</dbReference>
<dbReference type="InterPro" id="IPR041698">
    <property type="entry name" value="Methyltransf_25"/>
</dbReference>
<evidence type="ECO:0000313" key="5">
    <source>
        <dbReference type="Proteomes" id="UP000254230"/>
    </source>
</evidence>
<dbReference type="GO" id="GO:0008168">
    <property type="term" value="F:methyltransferase activity"/>
    <property type="evidence" value="ECO:0007669"/>
    <property type="project" value="UniProtKB-KW"/>
</dbReference>
<evidence type="ECO:0000259" key="1">
    <source>
        <dbReference type="Pfam" id="PF13649"/>
    </source>
</evidence>
<dbReference type="CDD" id="cd02440">
    <property type="entry name" value="AdoMet_MTases"/>
    <property type="match status" value="1"/>
</dbReference>
<evidence type="ECO:0000313" key="2">
    <source>
        <dbReference type="EMBL" id="KTD44808.1"/>
    </source>
</evidence>
<dbReference type="EMBL" id="LNYR01000038">
    <property type="protein sequence ID" value="KTD44808.1"/>
    <property type="molecule type" value="Genomic_DNA"/>
</dbReference>
<dbReference type="AlphaFoldDB" id="A0A378KS00"/>
<sequence>MSIRNWTEYYKKTEKKSVPRKTLLKAIELFDMEQTGVPKLAIDLGCGSGVDTEALLRFGWSVLAVDAQESAIDSLLTTIPRSYSGQLRSRVASFETLPHLPPAYLINASYSLPFLTPNNFYQFWHLILDSLHPGGRFAGTFFGLRDGWSTRSDMTFLSAEALKDLFLAFEIEFFEEEELAHPDAMGYEKYWHKYFIVAKKTG</sequence>
<dbReference type="InterPro" id="IPR029063">
    <property type="entry name" value="SAM-dependent_MTases_sf"/>
</dbReference>
<dbReference type="Proteomes" id="UP000054639">
    <property type="component" value="Unassembled WGS sequence"/>
</dbReference>
<evidence type="ECO:0000313" key="4">
    <source>
        <dbReference type="Proteomes" id="UP000054639"/>
    </source>
</evidence>
<gene>
    <name evidence="3" type="primary">smtA</name>
    <name evidence="2" type="ORF">Lqua_2643</name>
    <name evidence="3" type="ORF">NCTC12376_00047</name>
</gene>
<keyword evidence="3" id="KW-0489">Methyltransferase</keyword>
<accession>A0A378KS00</accession>
<dbReference type="SUPFAM" id="SSF53335">
    <property type="entry name" value="S-adenosyl-L-methionine-dependent methyltransferases"/>
    <property type="match status" value="1"/>
</dbReference>
<reference evidence="3 5" key="2">
    <citation type="submission" date="2018-06" db="EMBL/GenBank/DDBJ databases">
        <authorList>
            <consortium name="Pathogen Informatics"/>
            <person name="Doyle S."/>
        </authorList>
    </citation>
    <scope>NUCLEOTIDE SEQUENCE [LARGE SCALE GENOMIC DNA]</scope>
    <source>
        <strain evidence="3 5">NCTC12376</strain>
    </source>
</reference>
<dbReference type="GO" id="GO:0032259">
    <property type="term" value="P:methylation"/>
    <property type="evidence" value="ECO:0007669"/>
    <property type="project" value="UniProtKB-KW"/>
</dbReference>
<dbReference type="STRING" id="45072.Lqua_2643"/>
<reference evidence="2 4" key="1">
    <citation type="submission" date="2015-11" db="EMBL/GenBank/DDBJ databases">
        <title>Genomic analysis of 38 Legionella species identifies large and diverse effector repertoires.</title>
        <authorList>
            <person name="Burstein D."/>
            <person name="Amaro F."/>
            <person name="Zusman T."/>
            <person name="Lifshitz Z."/>
            <person name="Cohen O."/>
            <person name="Gilbert J.A."/>
            <person name="Pupko T."/>
            <person name="Shuman H.A."/>
            <person name="Segal G."/>
        </authorList>
    </citation>
    <scope>NUCLEOTIDE SEQUENCE [LARGE SCALE GENOMIC DNA]</scope>
    <source>
        <strain evidence="2 4">ATCC 49507</strain>
    </source>
</reference>
<dbReference type="OrthoDB" id="9804312at2"/>
<keyword evidence="3" id="KW-0808">Transferase</keyword>
<dbReference type="EMBL" id="UGOW01000001">
    <property type="protein sequence ID" value="STY16267.1"/>
    <property type="molecule type" value="Genomic_DNA"/>
</dbReference>
<dbReference type="RefSeq" id="WP_058474781.1">
    <property type="nucleotide sequence ID" value="NZ_CAAAIL010000002.1"/>
</dbReference>
<organism evidence="3 5">
    <name type="scientific">Legionella quateirensis</name>
    <dbReference type="NCBI Taxonomy" id="45072"/>
    <lineage>
        <taxon>Bacteria</taxon>
        <taxon>Pseudomonadati</taxon>
        <taxon>Pseudomonadota</taxon>
        <taxon>Gammaproteobacteria</taxon>
        <taxon>Legionellales</taxon>
        <taxon>Legionellaceae</taxon>
        <taxon>Legionella</taxon>
    </lineage>
</organism>
<feature type="domain" description="Methyltransferase" evidence="1">
    <location>
        <begin position="42"/>
        <end position="135"/>
    </location>
</feature>